<dbReference type="Proteomes" id="UP000182826">
    <property type="component" value="Unassembled WGS sequence"/>
</dbReference>
<feature type="transmembrane region" description="Helical" evidence="5">
    <location>
        <begin position="83"/>
        <end position="102"/>
    </location>
</feature>
<feature type="transmembrane region" description="Helical" evidence="5">
    <location>
        <begin position="114"/>
        <end position="135"/>
    </location>
</feature>
<dbReference type="OrthoDB" id="673785at2"/>
<feature type="transmembrane region" description="Helical" evidence="5">
    <location>
        <begin position="51"/>
        <end position="71"/>
    </location>
</feature>
<evidence type="ECO:0000256" key="4">
    <source>
        <dbReference type="ARBA" id="ARBA00023136"/>
    </source>
</evidence>
<dbReference type="EMBL" id="MLFK01000010">
    <property type="protein sequence ID" value="OIV40350.1"/>
    <property type="molecule type" value="Genomic_DNA"/>
</dbReference>
<dbReference type="UniPathway" id="UPA00895"/>
<dbReference type="Pfam" id="PF07291">
    <property type="entry name" value="MauE"/>
    <property type="match status" value="1"/>
</dbReference>
<comment type="subcellular location">
    <subcellularLocation>
        <location evidence="1">Membrane</location>
        <topology evidence="1">Multi-pass membrane protein</topology>
    </subcellularLocation>
</comment>
<keyword evidence="3 5" id="KW-1133">Transmembrane helix</keyword>
<name>A0A1J7BNT3_FLAJO</name>
<evidence type="ECO:0000256" key="3">
    <source>
        <dbReference type="ARBA" id="ARBA00022989"/>
    </source>
</evidence>
<evidence type="ECO:0000256" key="1">
    <source>
        <dbReference type="ARBA" id="ARBA00004141"/>
    </source>
</evidence>
<evidence type="ECO:0000256" key="2">
    <source>
        <dbReference type="ARBA" id="ARBA00022692"/>
    </source>
</evidence>
<sequence length="506" mass="58062">MKNQVPHQRIILECITLSFVLLYVYAAMSKLLDFENFKVQLGQSPLLSAHAAWIVYAVPITEFLIAGFLIIPRLRTTALKASMALMTMFTAYIFIVLHYSSFVPCSCGGILEKMSWNVHLVFNIVLMILAAAAILLDEKLKENESFKESYRKVLIWIPAIIVAGTAVVSFLFVSSERLMHYENPFIRRYPRHAAVLRSQLDLKYNSYYFAGRSEGRIYLGNSTAPLQLLSIDENLKNKKIDRIKSAPKDILFQRAMVSVQDKYFYLKDGTVPAVFRGSAADWIITNKFSGLPYFDQAEPIDSIRMVLRSNKGEDLANILGLFDNEKTRKIKYNPQLLQKQVDGIFDTDGKLLYDNNTKKISYVYFYRNEFITADNHAELIQRGNTIDTTTRAKVKVSYLENHTVRKMSAPPYVVNANAAVCRNLLFIHSKIKGKYQDEKVWSQSFVIDVYDLNKQTYLLSFPIYNIRDQKLKTFLVTKDCLYAVIGSTLVLYDLKPIIKKEIKDAH</sequence>
<keyword evidence="2 5" id="KW-0812">Transmembrane</keyword>
<dbReference type="GO" id="GO:0030416">
    <property type="term" value="P:methylamine metabolic process"/>
    <property type="evidence" value="ECO:0007669"/>
    <property type="project" value="InterPro"/>
</dbReference>
<feature type="transmembrane region" description="Helical" evidence="5">
    <location>
        <begin position="12"/>
        <end position="31"/>
    </location>
</feature>
<evidence type="ECO:0000259" key="6">
    <source>
        <dbReference type="Pfam" id="PF07291"/>
    </source>
</evidence>
<comment type="caution">
    <text evidence="7">The sequence shown here is derived from an EMBL/GenBank/DDBJ whole genome shotgun (WGS) entry which is preliminary data.</text>
</comment>
<organism evidence="7 8">
    <name type="scientific">Flavobacterium johnsoniae</name>
    <name type="common">Cytophaga johnsonae</name>
    <dbReference type="NCBI Taxonomy" id="986"/>
    <lineage>
        <taxon>Bacteria</taxon>
        <taxon>Pseudomonadati</taxon>
        <taxon>Bacteroidota</taxon>
        <taxon>Flavobacteriia</taxon>
        <taxon>Flavobacteriales</taxon>
        <taxon>Flavobacteriaceae</taxon>
        <taxon>Flavobacterium</taxon>
    </lineage>
</organism>
<keyword evidence="8" id="KW-1185">Reference proteome</keyword>
<evidence type="ECO:0000313" key="8">
    <source>
        <dbReference type="Proteomes" id="UP000182826"/>
    </source>
</evidence>
<feature type="transmembrane region" description="Helical" evidence="5">
    <location>
        <begin position="155"/>
        <end position="173"/>
    </location>
</feature>
<dbReference type="InterPro" id="IPR009908">
    <property type="entry name" value="Methylamine_util_MauE"/>
</dbReference>
<evidence type="ECO:0000313" key="7">
    <source>
        <dbReference type="EMBL" id="OIV40350.1"/>
    </source>
</evidence>
<dbReference type="GO" id="GO:0016020">
    <property type="term" value="C:membrane"/>
    <property type="evidence" value="ECO:0007669"/>
    <property type="project" value="UniProtKB-SubCell"/>
</dbReference>
<proteinExistence type="predicted"/>
<feature type="domain" description="Methylamine utilisation protein MauE" evidence="6">
    <location>
        <begin position="9"/>
        <end position="135"/>
    </location>
</feature>
<dbReference type="RefSeq" id="WP_071638474.1">
    <property type="nucleotide sequence ID" value="NZ_MLFK01000010.1"/>
</dbReference>
<reference evidence="7 8" key="1">
    <citation type="submission" date="2016-10" db="EMBL/GenBank/DDBJ databases">
        <title>Draft Genome Sequence of Rhizobacteria Flavobacterium johnsoniae CI04.</title>
        <authorList>
            <person name="Bravo J.I."/>
            <person name="Lozano G.L."/>
            <person name="Handelsman J."/>
        </authorList>
    </citation>
    <scope>NUCLEOTIDE SEQUENCE [LARGE SCALE GENOMIC DNA]</scope>
    <source>
        <strain evidence="7 8">CI04</strain>
    </source>
</reference>
<dbReference type="AlphaFoldDB" id="A0A1J7BNT3"/>
<accession>A0A1J7BNT3</accession>
<evidence type="ECO:0000256" key="5">
    <source>
        <dbReference type="SAM" id="Phobius"/>
    </source>
</evidence>
<protein>
    <recommendedName>
        <fullName evidence="6">Methylamine utilisation protein MauE domain-containing protein</fullName>
    </recommendedName>
</protein>
<gene>
    <name evidence="7" type="ORF">BKM63_20655</name>
</gene>
<keyword evidence="4 5" id="KW-0472">Membrane</keyword>